<dbReference type="RefSeq" id="WP_379011434.1">
    <property type="nucleotide sequence ID" value="NZ_JBHSDC010000001.1"/>
</dbReference>
<dbReference type="SUPFAM" id="SSF50494">
    <property type="entry name" value="Trypsin-like serine proteases"/>
    <property type="match status" value="1"/>
</dbReference>
<evidence type="ECO:0000313" key="2">
    <source>
        <dbReference type="Proteomes" id="UP001595906"/>
    </source>
</evidence>
<protein>
    <submittedName>
        <fullName evidence="1">Trypsin-like peptidase domain-containing protein</fullName>
    </submittedName>
</protein>
<dbReference type="Gene3D" id="2.40.10.10">
    <property type="entry name" value="Trypsin-like serine proteases"/>
    <property type="match status" value="2"/>
</dbReference>
<name>A0ABV8PSY3_9BACT</name>
<dbReference type="InterPro" id="IPR009003">
    <property type="entry name" value="Peptidase_S1_PA"/>
</dbReference>
<accession>A0ABV8PSY3</accession>
<dbReference type="EMBL" id="JBHSDC010000001">
    <property type="protein sequence ID" value="MFC4230340.1"/>
    <property type="molecule type" value="Genomic_DNA"/>
</dbReference>
<dbReference type="InterPro" id="IPR043504">
    <property type="entry name" value="Peptidase_S1_PA_chymotrypsin"/>
</dbReference>
<dbReference type="Pfam" id="PF13365">
    <property type="entry name" value="Trypsin_2"/>
    <property type="match status" value="1"/>
</dbReference>
<reference evidence="2" key="1">
    <citation type="journal article" date="2019" name="Int. J. Syst. Evol. Microbiol.">
        <title>The Global Catalogue of Microorganisms (GCM) 10K type strain sequencing project: providing services to taxonomists for standard genome sequencing and annotation.</title>
        <authorList>
            <consortium name="The Broad Institute Genomics Platform"/>
            <consortium name="The Broad Institute Genome Sequencing Center for Infectious Disease"/>
            <person name="Wu L."/>
            <person name="Ma J."/>
        </authorList>
    </citation>
    <scope>NUCLEOTIDE SEQUENCE [LARGE SCALE GENOMIC DNA]</scope>
    <source>
        <strain evidence="2">CECT 8010</strain>
    </source>
</reference>
<organism evidence="1 2">
    <name type="scientific">Parasediminibacterium paludis</name>
    <dbReference type="NCBI Taxonomy" id="908966"/>
    <lineage>
        <taxon>Bacteria</taxon>
        <taxon>Pseudomonadati</taxon>
        <taxon>Bacteroidota</taxon>
        <taxon>Chitinophagia</taxon>
        <taxon>Chitinophagales</taxon>
        <taxon>Chitinophagaceae</taxon>
        <taxon>Parasediminibacterium</taxon>
    </lineage>
</organism>
<comment type="caution">
    <text evidence="1">The sequence shown here is derived from an EMBL/GenBank/DDBJ whole genome shotgun (WGS) entry which is preliminary data.</text>
</comment>
<keyword evidence="2" id="KW-1185">Reference proteome</keyword>
<sequence length="391" mass="43959">MKQLFFVVIALLVLSSCKDDEPIKLPDLSPQQLFEKFRTNVVLIKNKSYFKITFEDNTVGYFTSIYEGENIDFTLDETEAKKYAHENSGTGFFIGNDGIIATNMHVVVPSESMISKINFHQSIIESLQQTRDFAFNHLDYCVTLLKKTHPEDSAYLKSSIPATVLYAMSSNKEDIDEDDYRKPNDTSLNYLHHQIDSLVKQKEKLETLSSQKFKIEVVTAELSIQIDASSNNFNTIPCHLYSLSQDKNIDLALIQTNTQTKPTGVKEGINLSPKQNNGGLGNTIGIKDTLKVTTPLYLIGYNYGDEIAKTADGIKVQLTKGEVIQENDPIRVLYSIPTLPGSSGSPVFNKKGQIVAINYCGYNQKENFNYGIMSWHLKNLINAKPKLLIEE</sequence>
<gene>
    <name evidence="1" type="ORF">ACFOW1_00455</name>
</gene>
<proteinExistence type="predicted"/>
<dbReference type="Proteomes" id="UP001595906">
    <property type="component" value="Unassembled WGS sequence"/>
</dbReference>
<evidence type="ECO:0000313" key="1">
    <source>
        <dbReference type="EMBL" id="MFC4230340.1"/>
    </source>
</evidence>
<dbReference type="PROSITE" id="PS51257">
    <property type="entry name" value="PROKAR_LIPOPROTEIN"/>
    <property type="match status" value="1"/>
</dbReference>